<feature type="transmembrane region" description="Helical" evidence="7">
    <location>
        <begin position="104"/>
        <end position="124"/>
    </location>
</feature>
<name>A0A1D8IML0_9GAMM</name>
<dbReference type="PANTHER" id="PTHR23291:SF115">
    <property type="entry name" value="MODULATOR OF FTSH PROTEASE YCCA"/>
    <property type="match status" value="1"/>
</dbReference>
<feature type="transmembrane region" description="Helical" evidence="7">
    <location>
        <begin position="73"/>
        <end position="92"/>
    </location>
</feature>
<evidence type="ECO:0000256" key="4">
    <source>
        <dbReference type="ARBA" id="ARBA00022692"/>
    </source>
</evidence>
<reference evidence="9" key="1">
    <citation type="submission" date="2016-09" db="EMBL/GenBank/DDBJ databases">
        <title>Acidihalobacter prosperus F5.</title>
        <authorList>
            <person name="Khaleque H.N."/>
            <person name="Ramsay J.P."/>
            <person name="Kaksonen A.H."/>
            <person name="Boxall N.J."/>
            <person name="Watkin E.L.J."/>
        </authorList>
    </citation>
    <scope>NUCLEOTIDE SEQUENCE [LARGE SCALE GENOMIC DNA]</scope>
    <source>
        <strain evidence="9">F5</strain>
    </source>
</reference>
<evidence type="ECO:0000256" key="7">
    <source>
        <dbReference type="RuleBase" id="RU004379"/>
    </source>
</evidence>
<comment type="similarity">
    <text evidence="2 7">Belongs to the BI1 family.</text>
</comment>
<evidence type="ECO:0000256" key="5">
    <source>
        <dbReference type="ARBA" id="ARBA00022989"/>
    </source>
</evidence>
<evidence type="ECO:0000256" key="1">
    <source>
        <dbReference type="ARBA" id="ARBA00004651"/>
    </source>
</evidence>
<feature type="transmembrane region" description="Helical" evidence="7">
    <location>
        <begin position="49"/>
        <end position="66"/>
    </location>
</feature>
<comment type="subcellular location">
    <subcellularLocation>
        <location evidence="1">Cell membrane</location>
        <topology evidence="1">Multi-pass membrane protein</topology>
    </subcellularLocation>
</comment>
<feature type="transmembrane region" description="Helical" evidence="7">
    <location>
        <begin position="191"/>
        <end position="212"/>
    </location>
</feature>
<evidence type="ECO:0000256" key="2">
    <source>
        <dbReference type="ARBA" id="ARBA00010350"/>
    </source>
</evidence>
<dbReference type="Proteomes" id="UP000095401">
    <property type="component" value="Chromosome"/>
</dbReference>
<keyword evidence="4 7" id="KW-0812">Transmembrane</keyword>
<feature type="transmembrane region" description="Helical" evidence="7">
    <location>
        <begin position="158"/>
        <end position="179"/>
    </location>
</feature>
<keyword evidence="3" id="KW-1003">Cell membrane</keyword>
<dbReference type="InterPro" id="IPR006214">
    <property type="entry name" value="Bax_inhibitor_1-related"/>
</dbReference>
<evidence type="ECO:0000313" key="9">
    <source>
        <dbReference type="Proteomes" id="UP000095401"/>
    </source>
</evidence>
<proteinExistence type="inferred from homology"/>
<keyword evidence="5 7" id="KW-1133">Transmembrane helix</keyword>
<dbReference type="Pfam" id="PF01027">
    <property type="entry name" value="Bax1-I"/>
    <property type="match status" value="1"/>
</dbReference>
<dbReference type="PANTHER" id="PTHR23291">
    <property type="entry name" value="BAX INHIBITOR-RELATED"/>
    <property type="match status" value="1"/>
</dbReference>
<keyword evidence="6 7" id="KW-0472">Membrane</keyword>
<evidence type="ECO:0000313" key="8">
    <source>
        <dbReference type="EMBL" id="AOU97699.1"/>
    </source>
</evidence>
<sequence>MPAYSAPTRSLAAGSVIARTYGLLAASLAVTAATAEVGMRSPLAWEHPWLWMILAFGALLGIQFLRANRTLSLALLFIFSGLMGFSLGPVIAEFLRAPGGAAVVSQAAAGTAIDFAALSAYAWISRRDFNFLHGFLFTGLVIAVIGSIAGIFLHIELLHLVVAGVVLLVFSGLVLFDTSRLIHQRGVADPILLAVSLYLDVLNIFMALLQILGMTQMGRRN</sequence>
<dbReference type="AlphaFoldDB" id="A0A1D8IML0"/>
<gene>
    <name evidence="8" type="ORF">BI364_06760</name>
</gene>
<dbReference type="EMBL" id="CP017415">
    <property type="protein sequence ID" value="AOU97699.1"/>
    <property type="molecule type" value="Genomic_DNA"/>
</dbReference>
<dbReference type="KEGG" id="aprs:BI364_06760"/>
<dbReference type="GO" id="GO:0005886">
    <property type="term" value="C:plasma membrane"/>
    <property type="evidence" value="ECO:0007669"/>
    <property type="project" value="UniProtKB-SubCell"/>
</dbReference>
<organism evidence="8 9">
    <name type="scientific">Acidihalobacter yilgarnensis</name>
    <dbReference type="NCBI Taxonomy" id="2819280"/>
    <lineage>
        <taxon>Bacteria</taxon>
        <taxon>Pseudomonadati</taxon>
        <taxon>Pseudomonadota</taxon>
        <taxon>Gammaproteobacteria</taxon>
        <taxon>Chromatiales</taxon>
        <taxon>Ectothiorhodospiraceae</taxon>
        <taxon>Acidihalobacter</taxon>
    </lineage>
</organism>
<protein>
    <submittedName>
        <fullName evidence="8">Uncharacterized protein</fullName>
    </submittedName>
</protein>
<accession>A0A1D8IML0</accession>
<evidence type="ECO:0000256" key="6">
    <source>
        <dbReference type="ARBA" id="ARBA00023136"/>
    </source>
</evidence>
<evidence type="ECO:0000256" key="3">
    <source>
        <dbReference type="ARBA" id="ARBA00022475"/>
    </source>
</evidence>
<feature type="transmembrane region" description="Helical" evidence="7">
    <location>
        <begin position="131"/>
        <end position="152"/>
    </location>
</feature>
<dbReference type="RefSeq" id="WP_070078084.1">
    <property type="nucleotide sequence ID" value="NZ_CP017415.1"/>
</dbReference>
<keyword evidence="9" id="KW-1185">Reference proteome</keyword>